<evidence type="ECO:0000256" key="6">
    <source>
        <dbReference type="ARBA" id="ARBA00015850"/>
    </source>
</evidence>
<evidence type="ECO:0000256" key="19">
    <source>
        <dbReference type="HAMAP-Rule" id="MF_00719"/>
    </source>
</evidence>
<dbReference type="PANTHER" id="PTHR34148">
    <property type="entry name" value="ADENOSYLCOBINAMIDE-GDP RIBAZOLETRANSFERASE"/>
    <property type="match status" value="1"/>
</dbReference>
<evidence type="ECO:0000256" key="17">
    <source>
        <dbReference type="ARBA" id="ARBA00048623"/>
    </source>
</evidence>
<evidence type="ECO:0000256" key="3">
    <source>
        <dbReference type="ARBA" id="ARBA00004663"/>
    </source>
</evidence>
<keyword evidence="21" id="KW-1185">Reference proteome</keyword>
<dbReference type="Proteomes" id="UP000320225">
    <property type="component" value="Unassembled WGS sequence"/>
</dbReference>
<accession>A0A554WUK1</accession>
<comment type="cofactor">
    <cofactor evidence="1 19">
        <name>Mg(2+)</name>
        <dbReference type="ChEBI" id="CHEBI:18420"/>
    </cofactor>
</comment>
<keyword evidence="10 19" id="KW-0812">Transmembrane</keyword>
<dbReference type="Pfam" id="PF02654">
    <property type="entry name" value="CobS"/>
    <property type="match status" value="1"/>
</dbReference>
<comment type="caution">
    <text evidence="20">The sequence shown here is derived from an EMBL/GenBank/DDBJ whole genome shotgun (WGS) entry which is preliminary data.</text>
</comment>
<dbReference type="HAMAP" id="MF_00719">
    <property type="entry name" value="CobS"/>
    <property type="match status" value="1"/>
</dbReference>
<reference evidence="20 21" key="1">
    <citation type="submission" date="2019-07" db="EMBL/GenBank/DDBJ databases">
        <title>Tepidimonas sediminis YIM 72259 draft genome.</title>
        <authorList>
            <person name="Da Costa M.S."/>
            <person name="Froufe H.J.C."/>
            <person name="Egas C."/>
            <person name="Albuquerque L."/>
        </authorList>
    </citation>
    <scope>NUCLEOTIDE SEQUENCE [LARGE SCALE GENOMIC DNA]</scope>
    <source>
        <strain evidence="20 21">YIM 72259</strain>
    </source>
</reference>
<feature type="transmembrane region" description="Helical" evidence="19">
    <location>
        <begin position="139"/>
        <end position="162"/>
    </location>
</feature>
<dbReference type="RefSeq" id="WP_143892475.1">
    <property type="nucleotide sequence ID" value="NZ_VJND01000001.1"/>
</dbReference>
<evidence type="ECO:0000256" key="11">
    <source>
        <dbReference type="ARBA" id="ARBA00022842"/>
    </source>
</evidence>
<comment type="pathway">
    <text evidence="3 19">Cofactor biosynthesis; adenosylcobalamin biosynthesis; adenosylcobalamin from cob(II)yrinate a,c-diamide: step 7/7.</text>
</comment>
<keyword evidence="7 19" id="KW-1003">Cell membrane</keyword>
<proteinExistence type="inferred from homology"/>
<comment type="similarity">
    <text evidence="4 19">Belongs to the CobS family.</text>
</comment>
<evidence type="ECO:0000313" key="20">
    <source>
        <dbReference type="EMBL" id="TSE27239.1"/>
    </source>
</evidence>
<evidence type="ECO:0000256" key="7">
    <source>
        <dbReference type="ARBA" id="ARBA00022475"/>
    </source>
</evidence>
<evidence type="ECO:0000256" key="9">
    <source>
        <dbReference type="ARBA" id="ARBA00022679"/>
    </source>
</evidence>
<dbReference type="EMBL" id="VJND01000001">
    <property type="protein sequence ID" value="TSE27239.1"/>
    <property type="molecule type" value="Genomic_DNA"/>
</dbReference>
<dbReference type="AlphaFoldDB" id="A0A554WUK1"/>
<dbReference type="GO" id="GO:0005886">
    <property type="term" value="C:plasma membrane"/>
    <property type="evidence" value="ECO:0007669"/>
    <property type="project" value="UniProtKB-SubCell"/>
</dbReference>
<evidence type="ECO:0000256" key="18">
    <source>
        <dbReference type="ARBA" id="ARBA00049504"/>
    </source>
</evidence>
<dbReference type="OrthoDB" id="9794626at2"/>
<evidence type="ECO:0000256" key="2">
    <source>
        <dbReference type="ARBA" id="ARBA00004651"/>
    </source>
</evidence>
<dbReference type="GO" id="GO:0008818">
    <property type="term" value="F:cobalamin 5'-phosphate synthase activity"/>
    <property type="evidence" value="ECO:0007669"/>
    <property type="project" value="UniProtKB-UniRule"/>
</dbReference>
<evidence type="ECO:0000256" key="10">
    <source>
        <dbReference type="ARBA" id="ARBA00022692"/>
    </source>
</evidence>
<keyword evidence="9 19" id="KW-0808">Transferase</keyword>
<comment type="function">
    <text evidence="14 19">Joins adenosylcobinamide-GDP and alpha-ribazole to generate adenosylcobalamin (Ado-cobalamin). Also synthesizes adenosylcobalamin 5'-phosphate from adenosylcobinamide-GDP and alpha-ribazole 5'-phosphate.</text>
</comment>
<evidence type="ECO:0000256" key="13">
    <source>
        <dbReference type="ARBA" id="ARBA00023136"/>
    </source>
</evidence>
<feature type="transmembrane region" description="Helical" evidence="19">
    <location>
        <begin position="60"/>
        <end position="83"/>
    </location>
</feature>
<keyword evidence="13 19" id="KW-0472">Membrane</keyword>
<organism evidence="20 21">
    <name type="scientific">Tepidimonas sediminis</name>
    <dbReference type="NCBI Taxonomy" id="2588941"/>
    <lineage>
        <taxon>Bacteria</taxon>
        <taxon>Pseudomonadati</taxon>
        <taxon>Pseudomonadota</taxon>
        <taxon>Betaproteobacteria</taxon>
        <taxon>Burkholderiales</taxon>
        <taxon>Tepidimonas</taxon>
    </lineage>
</organism>
<protein>
    <recommendedName>
        <fullName evidence="6 19">Adenosylcobinamide-GDP ribazoletransferase</fullName>
        <ecNumber evidence="5 19">2.7.8.26</ecNumber>
    </recommendedName>
    <alternativeName>
        <fullName evidence="16 19">Cobalamin synthase</fullName>
    </alternativeName>
    <alternativeName>
        <fullName evidence="15 19">Cobalamin-5'-phosphate synthase</fullName>
    </alternativeName>
</protein>
<evidence type="ECO:0000256" key="4">
    <source>
        <dbReference type="ARBA" id="ARBA00010561"/>
    </source>
</evidence>
<dbReference type="EC" id="2.7.8.26" evidence="5 19"/>
<dbReference type="GO" id="GO:0009236">
    <property type="term" value="P:cobalamin biosynthetic process"/>
    <property type="evidence" value="ECO:0007669"/>
    <property type="project" value="UniProtKB-UniRule"/>
</dbReference>
<dbReference type="UniPathway" id="UPA00148">
    <property type="reaction ID" value="UER00238"/>
</dbReference>
<dbReference type="PANTHER" id="PTHR34148:SF1">
    <property type="entry name" value="ADENOSYLCOBINAMIDE-GDP RIBAZOLETRANSFERASE"/>
    <property type="match status" value="1"/>
</dbReference>
<comment type="catalytic activity">
    <reaction evidence="18 19">
        <text>alpha-ribazole 5'-phosphate + adenosylcob(III)inamide-GDP = adenosylcob(III)alamin 5'-phosphate + GMP + H(+)</text>
        <dbReference type="Rhea" id="RHEA:23560"/>
        <dbReference type="ChEBI" id="CHEBI:15378"/>
        <dbReference type="ChEBI" id="CHEBI:57918"/>
        <dbReference type="ChEBI" id="CHEBI:58115"/>
        <dbReference type="ChEBI" id="CHEBI:60487"/>
        <dbReference type="ChEBI" id="CHEBI:60493"/>
        <dbReference type="EC" id="2.7.8.26"/>
    </reaction>
</comment>
<keyword evidence="8 19" id="KW-0169">Cobalamin biosynthesis</keyword>
<keyword evidence="12 19" id="KW-1133">Transmembrane helix</keyword>
<sequence>MTDRHGPDVGQGDDAAGAPRRALALRHLLLALQFFTRIPVTGRLAAWVGYSPAMLRASAVWFPLVGAVVGAWAGAVLAAALALLPAQPAAAWVAAGLTLMASAWLTGAFHEDGWADTCDALGGHVPRERALAIMKDSRIGSYGALALALMALLQAALLALLAQALGAAAAAALLVAAHVASRLAPLVVMRTLPYVGEADGRKAKPLADAIDDRALAWAGVQTVSLLTALAALVPLAAPVWGGALALAALATWRVRAWLARRLQGFTGDALGATQQVVLAAFLLGAALGARG</sequence>
<dbReference type="InterPro" id="IPR003805">
    <property type="entry name" value="CobS"/>
</dbReference>
<feature type="transmembrane region" description="Helical" evidence="19">
    <location>
        <begin position="89"/>
        <end position="109"/>
    </location>
</feature>
<keyword evidence="11 19" id="KW-0460">Magnesium</keyword>
<evidence type="ECO:0000256" key="16">
    <source>
        <dbReference type="ARBA" id="ARBA00032853"/>
    </source>
</evidence>
<evidence type="ECO:0000256" key="1">
    <source>
        <dbReference type="ARBA" id="ARBA00001946"/>
    </source>
</evidence>
<evidence type="ECO:0000256" key="5">
    <source>
        <dbReference type="ARBA" id="ARBA00013200"/>
    </source>
</evidence>
<comment type="subcellular location">
    <subcellularLocation>
        <location evidence="2 19">Cell membrane</location>
        <topology evidence="2 19">Multi-pass membrane protein</topology>
    </subcellularLocation>
</comment>
<feature type="transmembrane region" description="Helical" evidence="19">
    <location>
        <begin position="239"/>
        <end position="258"/>
    </location>
</feature>
<name>A0A554WUK1_9BURK</name>
<evidence type="ECO:0000256" key="12">
    <source>
        <dbReference type="ARBA" id="ARBA00022989"/>
    </source>
</evidence>
<evidence type="ECO:0000256" key="8">
    <source>
        <dbReference type="ARBA" id="ARBA00022573"/>
    </source>
</evidence>
<gene>
    <name evidence="19 20" type="primary">cobS</name>
    <name evidence="20" type="ORF">Tsedi_00069</name>
</gene>
<comment type="catalytic activity">
    <reaction evidence="17 19">
        <text>alpha-ribazole + adenosylcob(III)inamide-GDP = adenosylcob(III)alamin + GMP + H(+)</text>
        <dbReference type="Rhea" id="RHEA:16049"/>
        <dbReference type="ChEBI" id="CHEBI:10329"/>
        <dbReference type="ChEBI" id="CHEBI:15378"/>
        <dbReference type="ChEBI" id="CHEBI:18408"/>
        <dbReference type="ChEBI" id="CHEBI:58115"/>
        <dbReference type="ChEBI" id="CHEBI:60487"/>
        <dbReference type="EC" id="2.7.8.26"/>
    </reaction>
</comment>
<evidence type="ECO:0000256" key="15">
    <source>
        <dbReference type="ARBA" id="ARBA00032605"/>
    </source>
</evidence>
<dbReference type="GO" id="GO:0051073">
    <property type="term" value="F:adenosylcobinamide-GDP ribazoletransferase activity"/>
    <property type="evidence" value="ECO:0007669"/>
    <property type="project" value="UniProtKB-UniRule"/>
</dbReference>
<evidence type="ECO:0000256" key="14">
    <source>
        <dbReference type="ARBA" id="ARBA00025228"/>
    </source>
</evidence>
<evidence type="ECO:0000313" key="21">
    <source>
        <dbReference type="Proteomes" id="UP000320225"/>
    </source>
</evidence>
<feature type="transmembrane region" description="Helical" evidence="19">
    <location>
        <begin position="168"/>
        <end position="193"/>
    </location>
</feature>